<evidence type="ECO:0000256" key="1">
    <source>
        <dbReference type="ARBA" id="ARBA00007951"/>
    </source>
</evidence>
<evidence type="ECO:0000256" key="4">
    <source>
        <dbReference type="ARBA" id="ARBA00022801"/>
    </source>
</evidence>
<dbReference type="InterPro" id="IPR017853">
    <property type="entry name" value="GH"/>
</dbReference>
<dbReference type="InterPro" id="IPR057739">
    <property type="entry name" value="Glyco_hydro_29_N"/>
</dbReference>
<dbReference type="SMART" id="SM00812">
    <property type="entry name" value="Alpha_L_fucos"/>
    <property type="match status" value="1"/>
</dbReference>
<evidence type="ECO:0000256" key="2">
    <source>
        <dbReference type="ARBA" id="ARBA00012662"/>
    </source>
</evidence>
<dbReference type="Pfam" id="PF01120">
    <property type="entry name" value="Alpha_L_fucos"/>
    <property type="match status" value="1"/>
</dbReference>
<dbReference type="Proteomes" id="UP001343257">
    <property type="component" value="Unassembled WGS sequence"/>
</dbReference>
<name>A0ABU6PNJ2_9BACL</name>
<dbReference type="PANTHER" id="PTHR10030">
    <property type="entry name" value="ALPHA-L-FUCOSIDASE"/>
    <property type="match status" value="1"/>
</dbReference>
<organism evidence="7 8">
    <name type="scientific">Paenibacillus chibensis</name>
    <dbReference type="NCBI Taxonomy" id="59846"/>
    <lineage>
        <taxon>Bacteria</taxon>
        <taxon>Bacillati</taxon>
        <taxon>Bacillota</taxon>
        <taxon>Bacilli</taxon>
        <taxon>Bacillales</taxon>
        <taxon>Paenibacillaceae</taxon>
        <taxon>Paenibacillus</taxon>
    </lineage>
</organism>
<accession>A0ABU6PNJ2</accession>
<dbReference type="RefSeq" id="WP_328275518.1">
    <property type="nucleotide sequence ID" value="NZ_JARTLD010000009.1"/>
</dbReference>
<protein>
    <recommendedName>
        <fullName evidence="2">alpha-L-fucosidase</fullName>
        <ecNumber evidence="2">3.2.1.51</ecNumber>
    </recommendedName>
</protein>
<comment type="caution">
    <text evidence="7">The sequence shown here is derived from an EMBL/GenBank/DDBJ whole genome shotgun (WGS) entry which is preliminary data.</text>
</comment>
<gene>
    <name evidence="7" type="ORF">P9847_03855</name>
</gene>
<keyword evidence="3" id="KW-0732">Signal</keyword>
<evidence type="ECO:0000256" key="3">
    <source>
        <dbReference type="ARBA" id="ARBA00022729"/>
    </source>
</evidence>
<dbReference type="PANTHER" id="PTHR10030:SF37">
    <property type="entry name" value="ALPHA-L-FUCOSIDASE-RELATED"/>
    <property type="match status" value="1"/>
</dbReference>
<evidence type="ECO:0000313" key="8">
    <source>
        <dbReference type="Proteomes" id="UP001343257"/>
    </source>
</evidence>
<dbReference type="EC" id="3.2.1.51" evidence="2"/>
<evidence type="ECO:0000259" key="6">
    <source>
        <dbReference type="Pfam" id="PF01120"/>
    </source>
</evidence>
<comment type="similarity">
    <text evidence="1">Belongs to the glycosyl hydrolase 29 family.</text>
</comment>
<evidence type="ECO:0000313" key="7">
    <source>
        <dbReference type="EMBL" id="MED5016441.1"/>
    </source>
</evidence>
<evidence type="ECO:0000256" key="5">
    <source>
        <dbReference type="ARBA" id="ARBA00023295"/>
    </source>
</evidence>
<reference evidence="7 8" key="1">
    <citation type="submission" date="2023-03" db="EMBL/GenBank/DDBJ databases">
        <title>Bacillus Genome Sequencing.</title>
        <authorList>
            <person name="Dunlap C."/>
        </authorList>
    </citation>
    <scope>NUCLEOTIDE SEQUENCE [LARGE SCALE GENOMIC DNA]</scope>
    <source>
        <strain evidence="7 8">NRS-52</strain>
    </source>
</reference>
<dbReference type="Gene3D" id="3.20.20.80">
    <property type="entry name" value="Glycosidases"/>
    <property type="match status" value="1"/>
</dbReference>
<feature type="domain" description="Glycoside hydrolase family 29 N-terminal" evidence="6">
    <location>
        <begin position="9"/>
        <end position="304"/>
    </location>
</feature>
<keyword evidence="4" id="KW-0378">Hydrolase</keyword>
<proteinExistence type="inferred from homology"/>
<dbReference type="EMBL" id="JARTLD010000009">
    <property type="protein sequence ID" value="MED5016441.1"/>
    <property type="molecule type" value="Genomic_DNA"/>
</dbReference>
<sequence length="324" mass="37839">MTHEELLQRQLWFVNQRFGMFIHFNSATYQFCDHQMIDWEYGHENDNEPRRYIFDPKDWNPEALDCSQWAKAAKSAGMTFAAMTAKHHEGFGLWPSRYTDHCIKNATDRRDVVQAYLKAFRDEGIEAGLYFSMLDLHHQINRKKCTPQDKEFIKNQLTELLTEYGEIPFLIIDGWNAHWGGPSYDHLPFEEIDELVKRLQPQCLLMNISCEPNLDHTDIVFYENAAGQEVDEAFAGPGASCNILTNSWFWRTTDTSMELKTADWALDKIEEMHRHNVSFLLNGAPNLHGLLDPNVLDRFKEIGERYRKPSDLDGIPEGWVYRTE</sequence>
<dbReference type="InterPro" id="IPR000933">
    <property type="entry name" value="Glyco_hydro_29"/>
</dbReference>
<dbReference type="SUPFAM" id="SSF51445">
    <property type="entry name" value="(Trans)glycosidases"/>
    <property type="match status" value="1"/>
</dbReference>
<keyword evidence="5" id="KW-0326">Glycosidase</keyword>
<keyword evidence="8" id="KW-1185">Reference proteome</keyword>